<dbReference type="EMBL" id="CP092362">
    <property type="protein sequence ID" value="ULN40428.1"/>
    <property type="molecule type" value="Genomic_DNA"/>
</dbReference>
<evidence type="ECO:0000313" key="2">
    <source>
        <dbReference type="EMBL" id="ULN40428.1"/>
    </source>
</evidence>
<organism evidence="2 3">
    <name type="scientific">Mycolicibacterium crocinum</name>
    <dbReference type="NCBI Taxonomy" id="388459"/>
    <lineage>
        <taxon>Bacteria</taxon>
        <taxon>Bacillati</taxon>
        <taxon>Actinomycetota</taxon>
        <taxon>Actinomycetes</taxon>
        <taxon>Mycobacteriales</taxon>
        <taxon>Mycobacteriaceae</taxon>
        <taxon>Mycolicibacterium</taxon>
    </lineage>
</organism>
<evidence type="ECO:0008006" key="4">
    <source>
        <dbReference type="Google" id="ProtNLM"/>
    </source>
</evidence>
<gene>
    <name evidence="2" type="ORF">MI149_22610</name>
</gene>
<dbReference type="RefSeq" id="WP_240177221.1">
    <property type="nucleotide sequence ID" value="NZ_CP092362.2"/>
</dbReference>
<name>A0ABY3TMB8_9MYCO</name>
<feature type="region of interest" description="Disordered" evidence="1">
    <location>
        <begin position="258"/>
        <end position="345"/>
    </location>
</feature>
<accession>A0ABY3TMB8</accession>
<keyword evidence="3" id="KW-1185">Reference proteome</keyword>
<dbReference type="Proteomes" id="UP001055337">
    <property type="component" value="Chromosome"/>
</dbReference>
<proteinExistence type="predicted"/>
<feature type="compositionally biased region" description="Low complexity" evidence="1">
    <location>
        <begin position="310"/>
        <end position="328"/>
    </location>
</feature>
<feature type="compositionally biased region" description="Low complexity" evidence="1">
    <location>
        <begin position="258"/>
        <end position="279"/>
    </location>
</feature>
<evidence type="ECO:0000256" key="1">
    <source>
        <dbReference type="SAM" id="MobiDB-lite"/>
    </source>
</evidence>
<protein>
    <recommendedName>
        <fullName evidence="4">PE-PGRS family protein</fullName>
    </recommendedName>
</protein>
<sequence length="345" mass="34014">MTPVTQANLALPDIQIPSANQVVLAGFDNPLSELLLSAGLANTVLFSAVGPVPQPAPWSALAALGVVPQIIKDGMPILSQLGLNGSDYLFQTGKGFGTSALILSEGFWNAAGQALSFDIPGAITTVVDSITAAGEEALATGQYVLTGVVTRAAAVATALATLTPEIATAVVNQGLVVAGAFVKVFQDAVDALQSTNPIENTWNAVVDGLFGPTGIPGAITAVTLGPGIAVPTPPISAYVPSVRTVISTVVKDVATALATPNPAPAPTAAKKASPSASSLRVAAAETSAPADNSGADNAKAGDSGSSATDHSNSSNAKSGSAGKSSAKHGVGGSKRAKASASKSSE</sequence>
<evidence type="ECO:0000313" key="3">
    <source>
        <dbReference type="Proteomes" id="UP001055337"/>
    </source>
</evidence>
<reference evidence="2" key="1">
    <citation type="submission" date="2022-08" db="EMBL/GenBank/DDBJ databases">
        <title>Whole genome sequencing of non-tuberculosis mycobacteria type-strains.</title>
        <authorList>
            <person name="Igarashi Y."/>
            <person name="Osugi A."/>
            <person name="Mitarai S."/>
        </authorList>
    </citation>
    <scope>NUCLEOTIDE SEQUENCE</scope>
    <source>
        <strain evidence="2">JCM 16369</strain>
    </source>
</reference>